<name>A0ABD5T3Y1_9EURY</name>
<dbReference type="Gene3D" id="1.20.58.220">
    <property type="entry name" value="Phosphate transport system protein phou homolog 2, domain 2"/>
    <property type="match status" value="1"/>
</dbReference>
<comment type="caution">
    <text evidence="1">The sequence shown here is derived from an EMBL/GenBank/DDBJ whole genome shotgun (WGS) entry which is preliminary data.</text>
</comment>
<dbReference type="Gene3D" id="1.10.10.10">
    <property type="entry name" value="Winged helix-like DNA-binding domain superfamily/Winged helix DNA-binding domain"/>
    <property type="match status" value="1"/>
</dbReference>
<dbReference type="InterPro" id="IPR036390">
    <property type="entry name" value="WH_DNA-bd_sf"/>
</dbReference>
<dbReference type="SUPFAM" id="SSF46785">
    <property type="entry name" value="Winged helix' DNA-binding domain"/>
    <property type="match status" value="1"/>
</dbReference>
<keyword evidence="2" id="KW-1185">Reference proteome</keyword>
<accession>A0ABD5T3Y1</accession>
<gene>
    <name evidence="1" type="ORF">ACFQDD_00750</name>
</gene>
<sequence length="289" mass="31919">MSWHQLNQPTGREATVAHVIEAIDATAPETKEDLADQLDLSTHYVSEIFQDLKSEGVITKSYVIDNEAVYETADAVSPLQDKTLGGTADGDHILTLFQSLYDIVLKQYQAAKTVFMGDEPQRTAEELEPVTNERYGAVLSELRSYTLSTKWPGNRVAADLASIAKDLEIVGDRSSFISEVITQADSAPSGTVKTRLIDIFNSGEKIADIVEAILFESDASQISTLHSTEKQVHRQMSELYELATAFDVDIYGHLVVLIRTVERIIHHWVNVGELAVQVHTGLDPGHVEL</sequence>
<dbReference type="InterPro" id="IPR038078">
    <property type="entry name" value="PhoU-like_sf"/>
</dbReference>
<evidence type="ECO:0000313" key="2">
    <source>
        <dbReference type="Proteomes" id="UP001596274"/>
    </source>
</evidence>
<reference evidence="1 2" key="1">
    <citation type="journal article" date="2019" name="Int. J. Syst. Evol. Microbiol.">
        <title>The Global Catalogue of Microorganisms (GCM) 10K type strain sequencing project: providing services to taxonomists for standard genome sequencing and annotation.</title>
        <authorList>
            <consortium name="The Broad Institute Genomics Platform"/>
            <consortium name="The Broad Institute Genome Sequencing Center for Infectious Disease"/>
            <person name="Wu L."/>
            <person name="Ma J."/>
        </authorList>
    </citation>
    <scope>NUCLEOTIDE SEQUENCE [LARGE SCALE GENOMIC DNA]</scope>
    <source>
        <strain evidence="1 2">PJ61</strain>
    </source>
</reference>
<evidence type="ECO:0000313" key="1">
    <source>
        <dbReference type="EMBL" id="MFC6770065.1"/>
    </source>
</evidence>
<protein>
    <submittedName>
        <fullName evidence="1">PhoU family transcriptional regulator</fullName>
    </submittedName>
</protein>
<dbReference type="Proteomes" id="UP001596274">
    <property type="component" value="Unassembled WGS sequence"/>
</dbReference>
<dbReference type="EMBL" id="JBHSWT010000012">
    <property type="protein sequence ID" value="MFC6770065.1"/>
    <property type="molecule type" value="Genomic_DNA"/>
</dbReference>
<proteinExistence type="predicted"/>
<dbReference type="AlphaFoldDB" id="A0ABD5T3Y1"/>
<dbReference type="InterPro" id="IPR036388">
    <property type="entry name" value="WH-like_DNA-bd_sf"/>
</dbReference>
<organism evidence="1 2">
    <name type="scientific">Halorubrum pallidum</name>
    <dbReference type="NCBI Taxonomy" id="1526114"/>
    <lineage>
        <taxon>Archaea</taxon>
        <taxon>Methanobacteriati</taxon>
        <taxon>Methanobacteriota</taxon>
        <taxon>Stenosarchaea group</taxon>
        <taxon>Halobacteria</taxon>
        <taxon>Halobacteriales</taxon>
        <taxon>Haloferacaceae</taxon>
        <taxon>Halorubrum</taxon>
    </lineage>
</organism>
<dbReference type="SUPFAM" id="SSF109755">
    <property type="entry name" value="PhoU-like"/>
    <property type="match status" value="1"/>
</dbReference>